<dbReference type="Proteomes" id="UP001501470">
    <property type="component" value="Unassembled WGS sequence"/>
</dbReference>
<keyword evidence="2" id="KW-0812">Transmembrane</keyword>
<keyword evidence="2" id="KW-1133">Transmembrane helix</keyword>
<protein>
    <submittedName>
        <fullName evidence="3">Uncharacterized protein</fullName>
    </submittedName>
</protein>
<accession>A0ABP4MTT2</accession>
<proteinExistence type="predicted"/>
<evidence type="ECO:0000256" key="2">
    <source>
        <dbReference type="SAM" id="Phobius"/>
    </source>
</evidence>
<dbReference type="RefSeq" id="WP_344509202.1">
    <property type="nucleotide sequence ID" value="NZ_BAAAQD010000021.1"/>
</dbReference>
<feature type="transmembrane region" description="Helical" evidence="2">
    <location>
        <begin position="70"/>
        <end position="91"/>
    </location>
</feature>
<name>A0ABP4MTT2_9ACTN</name>
<evidence type="ECO:0000313" key="3">
    <source>
        <dbReference type="EMBL" id="GAA1550195.1"/>
    </source>
</evidence>
<feature type="compositionally biased region" description="Low complexity" evidence="1">
    <location>
        <begin position="1"/>
        <end position="13"/>
    </location>
</feature>
<feature type="transmembrane region" description="Helical" evidence="2">
    <location>
        <begin position="42"/>
        <end position="58"/>
    </location>
</feature>
<evidence type="ECO:0000256" key="1">
    <source>
        <dbReference type="SAM" id="MobiDB-lite"/>
    </source>
</evidence>
<organism evidence="3 4">
    <name type="scientific">Dactylosporangium maewongense</name>
    <dbReference type="NCBI Taxonomy" id="634393"/>
    <lineage>
        <taxon>Bacteria</taxon>
        <taxon>Bacillati</taxon>
        <taxon>Actinomycetota</taxon>
        <taxon>Actinomycetes</taxon>
        <taxon>Micromonosporales</taxon>
        <taxon>Micromonosporaceae</taxon>
        <taxon>Dactylosporangium</taxon>
    </lineage>
</organism>
<comment type="caution">
    <text evidence="3">The sequence shown here is derived from an EMBL/GenBank/DDBJ whole genome shotgun (WGS) entry which is preliminary data.</text>
</comment>
<reference evidence="4" key="1">
    <citation type="journal article" date="2019" name="Int. J. Syst. Evol. Microbiol.">
        <title>The Global Catalogue of Microorganisms (GCM) 10K type strain sequencing project: providing services to taxonomists for standard genome sequencing and annotation.</title>
        <authorList>
            <consortium name="The Broad Institute Genomics Platform"/>
            <consortium name="The Broad Institute Genome Sequencing Center for Infectious Disease"/>
            <person name="Wu L."/>
            <person name="Ma J."/>
        </authorList>
    </citation>
    <scope>NUCLEOTIDE SEQUENCE [LARGE SCALE GENOMIC DNA]</scope>
    <source>
        <strain evidence="4">JCM 15933</strain>
    </source>
</reference>
<gene>
    <name evidence="3" type="ORF">GCM10009827_083490</name>
</gene>
<sequence length="95" mass="10451">MSNGGQNNSVNNGDLYATQSGDIHINHGAPPARRGPRTDTKVLFGTLLADAGYFLYGVKAYTGNNTTADMWRSCTFLLLFLVTCALLGRWVRRRI</sequence>
<evidence type="ECO:0000313" key="4">
    <source>
        <dbReference type="Proteomes" id="UP001501470"/>
    </source>
</evidence>
<keyword evidence="2" id="KW-0472">Membrane</keyword>
<feature type="region of interest" description="Disordered" evidence="1">
    <location>
        <begin position="1"/>
        <end position="37"/>
    </location>
</feature>
<dbReference type="EMBL" id="BAAAQD010000021">
    <property type="protein sequence ID" value="GAA1550195.1"/>
    <property type="molecule type" value="Genomic_DNA"/>
</dbReference>
<keyword evidence="4" id="KW-1185">Reference proteome</keyword>